<dbReference type="Pfam" id="PF13420">
    <property type="entry name" value="Acetyltransf_4"/>
    <property type="match status" value="1"/>
</dbReference>
<accession>A0ABY7PSR7</accession>
<dbReference type="Gene3D" id="3.40.630.30">
    <property type="match status" value="1"/>
</dbReference>
<organism evidence="2 3">
    <name type="scientific">Hymenobacter yonginensis</name>
    <dbReference type="NCBI Taxonomy" id="748197"/>
    <lineage>
        <taxon>Bacteria</taxon>
        <taxon>Pseudomonadati</taxon>
        <taxon>Bacteroidota</taxon>
        <taxon>Cytophagia</taxon>
        <taxon>Cytophagales</taxon>
        <taxon>Hymenobacteraceae</taxon>
        <taxon>Hymenobacter</taxon>
    </lineage>
</organism>
<dbReference type="Proteomes" id="UP001211872">
    <property type="component" value="Chromosome"/>
</dbReference>
<dbReference type="Gene3D" id="3.30.1490.20">
    <property type="entry name" value="ATP-grasp fold, A domain"/>
    <property type="match status" value="1"/>
</dbReference>
<keyword evidence="3" id="KW-1185">Reference proteome</keyword>
<evidence type="ECO:0000259" key="1">
    <source>
        <dbReference type="Pfam" id="PF21360"/>
    </source>
</evidence>
<evidence type="ECO:0000313" key="2">
    <source>
        <dbReference type="EMBL" id="WBO85669.1"/>
    </source>
</evidence>
<dbReference type="RefSeq" id="WP_270128295.1">
    <property type="nucleotide sequence ID" value="NZ_CP115396.1"/>
</dbReference>
<evidence type="ECO:0000313" key="3">
    <source>
        <dbReference type="Proteomes" id="UP001211872"/>
    </source>
</evidence>
<dbReference type="Gene3D" id="3.30.470.20">
    <property type="entry name" value="ATP-grasp fold, B domain"/>
    <property type="match status" value="1"/>
</dbReference>
<dbReference type="EMBL" id="CP115396">
    <property type="protein sequence ID" value="WBO85669.1"/>
    <property type="molecule type" value="Genomic_DNA"/>
</dbReference>
<dbReference type="Pfam" id="PF21360">
    <property type="entry name" value="PylC-like_N"/>
    <property type="match status" value="1"/>
</dbReference>
<name>A0ABY7PSR7_9BACT</name>
<feature type="domain" description="PylC N-terminal" evidence="1">
    <location>
        <begin position="205"/>
        <end position="303"/>
    </location>
</feature>
<protein>
    <submittedName>
        <fullName evidence="2">ATP-grasp domain-containing protein</fullName>
    </submittedName>
</protein>
<proteinExistence type="predicted"/>
<dbReference type="InterPro" id="IPR048764">
    <property type="entry name" value="PylC_N"/>
</dbReference>
<dbReference type="InterPro" id="IPR016181">
    <property type="entry name" value="Acyl_CoA_acyltransferase"/>
</dbReference>
<sequence length="522" mass="58211">MNGTSSQWPTAYQALSRQQFEHQGYTLLPIRDTDQEAIRQWRNDQIDILRQREPLTAQAQAQYFTQVVRPLFAQPEPSQLLFSFLQGGRLIGYGGLVHIDWQAGRAEISFLLETSRNQHVAQFQQDFTVYLRLLREAAFEATSLCKLNTEAYDIRPYLTQVLEAEGFVLEARLHEHVSVAGRRVDTLIHSCFRPTQPAGTPAPVVLITSIARKVPLIQAVRNALRRFHNGGQLLGADSDPACIGRYFTDDFWHMPIISEENLPAILAWCQERQVTHLIPTRDGELLFWSRHHEQLAEHGISVLVAPMQGVETCLDKLRFAEVGRQHGLPVIPAATRLEDIGAKLLVVKERRGAGSRSLGLRLSPPEAAAHAGTLQEPIFQPYVAGTEISVDAYVTRQGRVHGLVLRTRDVVLQGESQVTTTFEDAVLAAQLQAAIEALGIRGHVVMQAILDDRRQPHIIECNCRFGGASSVAVAQGLDSFFWFFLESAGHSLSAFPFKPHVGGLRQVRYPADLLRPAPLSTT</sequence>
<dbReference type="Pfam" id="PF15632">
    <property type="entry name" value="ATPgrasp_Ter"/>
    <property type="match status" value="1"/>
</dbReference>
<dbReference type="SUPFAM" id="SSF56059">
    <property type="entry name" value="Glutathione synthetase ATP-binding domain-like"/>
    <property type="match status" value="1"/>
</dbReference>
<dbReference type="Gene3D" id="3.40.50.20">
    <property type="match status" value="1"/>
</dbReference>
<dbReference type="InterPro" id="IPR013815">
    <property type="entry name" value="ATP_grasp_subdomain_1"/>
</dbReference>
<dbReference type="SUPFAM" id="SSF55729">
    <property type="entry name" value="Acyl-CoA N-acyltransferases (Nat)"/>
    <property type="match status" value="1"/>
</dbReference>
<gene>
    <name evidence="2" type="ORF">O9Z63_05335</name>
</gene>
<reference evidence="2 3" key="1">
    <citation type="journal article" date="2011" name="Int. J. Syst. Evol. Microbiol.">
        <title>Hymenobacter yonginensis sp. nov., isolated from a mesotrophic artificial lake.</title>
        <authorList>
            <person name="Joung Y."/>
            <person name="Cho S.H."/>
            <person name="Kim H."/>
            <person name="Kim S.B."/>
            <person name="Joh K."/>
        </authorList>
    </citation>
    <scope>NUCLEOTIDE SEQUENCE [LARGE SCALE GENOMIC DNA]</scope>
    <source>
        <strain evidence="2 3">KCTC 22745</strain>
    </source>
</reference>